<reference evidence="2" key="1">
    <citation type="submission" date="2023-07" db="EMBL/GenBank/DDBJ databases">
        <title>30 novel species of actinomycetes from the DSMZ collection.</title>
        <authorList>
            <person name="Nouioui I."/>
        </authorList>
    </citation>
    <scope>NUCLEOTIDE SEQUENCE [LARGE SCALE GENOMIC DNA]</scope>
    <source>
        <strain evidence="2">DSM 42041</strain>
    </source>
</reference>
<proteinExistence type="predicted"/>
<sequence>MLHASPRHGAPPTSDLGTGEIRVPLALYDLDEHQADVSLVLSRTEAGLLHASLDRLLSGRRLTAGGVQ</sequence>
<dbReference type="RefSeq" id="WP_311675988.1">
    <property type="nucleotide sequence ID" value="NZ_JAVREQ010000036.1"/>
</dbReference>
<keyword evidence="2" id="KW-1185">Reference proteome</keyword>
<evidence type="ECO:0000313" key="2">
    <source>
        <dbReference type="Proteomes" id="UP001183414"/>
    </source>
</evidence>
<accession>A0ABU2NZI0</accession>
<protein>
    <submittedName>
        <fullName evidence="1">Uncharacterized protein</fullName>
    </submittedName>
</protein>
<organism evidence="1 2">
    <name type="scientific">Streptomyces hazeniae</name>
    <dbReference type="NCBI Taxonomy" id="3075538"/>
    <lineage>
        <taxon>Bacteria</taxon>
        <taxon>Bacillati</taxon>
        <taxon>Actinomycetota</taxon>
        <taxon>Actinomycetes</taxon>
        <taxon>Kitasatosporales</taxon>
        <taxon>Streptomycetaceae</taxon>
        <taxon>Streptomyces</taxon>
    </lineage>
</organism>
<dbReference type="Proteomes" id="UP001183414">
    <property type="component" value="Unassembled WGS sequence"/>
</dbReference>
<gene>
    <name evidence="1" type="ORF">RM572_26915</name>
</gene>
<comment type="caution">
    <text evidence="1">The sequence shown here is derived from an EMBL/GenBank/DDBJ whole genome shotgun (WGS) entry which is preliminary data.</text>
</comment>
<evidence type="ECO:0000313" key="1">
    <source>
        <dbReference type="EMBL" id="MDT0382396.1"/>
    </source>
</evidence>
<name>A0ABU2NZI0_9ACTN</name>
<dbReference type="EMBL" id="JAVREQ010000036">
    <property type="protein sequence ID" value="MDT0382396.1"/>
    <property type="molecule type" value="Genomic_DNA"/>
</dbReference>